<sequence length="120" mass="12883">MKKKLFFAIATGFFAVATMFNMNILQGNSAGDISLDAIAVMAQAQDENVGDENCSYRAKVHDSGTRSGTYQLYDGHNFWNCHFSYNYTSTDCIGQGGTLCCTPSITCTGGYDSCGGNPCP</sequence>
<evidence type="ECO:0008006" key="4">
    <source>
        <dbReference type="Google" id="ProtNLM"/>
    </source>
</evidence>
<dbReference type="RefSeq" id="WP_079557580.1">
    <property type="nucleotide sequence ID" value="NZ_CP021904.1"/>
</dbReference>
<dbReference type="KEGG" id="asx:CDL62_01665"/>
<dbReference type="STRING" id="889453.SAMN03080601_01836"/>
<proteinExistence type="predicted"/>
<gene>
    <name evidence="2" type="ORF">SAMN03080601_01836</name>
</gene>
<feature type="signal peptide" evidence="1">
    <location>
        <begin position="1"/>
        <end position="17"/>
    </location>
</feature>
<dbReference type="EMBL" id="FUYV01000009">
    <property type="protein sequence ID" value="SKC06875.1"/>
    <property type="molecule type" value="Genomic_DNA"/>
</dbReference>
<evidence type="ECO:0000256" key="1">
    <source>
        <dbReference type="SAM" id="SignalP"/>
    </source>
</evidence>
<protein>
    <recommendedName>
        <fullName evidence="4">NVEALA protein</fullName>
    </recommendedName>
</protein>
<accession>A0A1T5GEM9</accession>
<name>A0A1T5GEM9_9BACT</name>
<dbReference type="AlphaFoldDB" id="A0A1T5GEM9"/>
<organism evidence="2 3">
    <name type="scientific">Alkalitalea saponilacus</name>
    <dbReference type="NCBI Taxonomy" id="889453"/>
    <lineage>
        <taxon>Bacteria</taxon>
        <taxon>Pseudomonadati</taxon>
        <taxon>Bacteroidota</taxon>
        <taxon>Bacteroidia</taxon>
        <taxon>Marinilabiliales</taxon>
        <taxon>Marinilabiliaceae</taxon>
        <taxon>Alkalitalea</taxon>
    </lineage>
</organism>
<reference evidence="2 3" key="1">
    <citation type="submission" date="2017-02" db="EMBL/GenBank/DDBJ databases">
        <authorList>
            <person name="Peterson S.W."/>
        </authorList>
    </citation>
    <scope>NUCLEOTIDE SEQUENCE [LARGE SCALE GENOMIC DNA]</scope>
    <source>
        <strain evidence="2 3">DSM 24412</strain>
    </source>
</reference>
<evidence type="ECO:0000313" key="2">
    <source>
        <dbReference type="EMBL" id="SKC06875.1"/>
    </source>
</evidence>
<dbReference type="Proteomes" id="UP000191055">
    <property type="component" value="Unassembled WGS sequence"/>
</dbReference>
<evidence type="ECO:0000313" key="3">
    <source>
        <dbReference type="Proteomes" id="UP000191055"/>
    </source>
</evidence>
<dbReference type="OrthoDB" id="1130438at2"/>
<feature type="chain" id="PRO_5012075135" description="NVEALA protein" evidence="1">
    <location>
        <begin position="18"/>
        <end position="120"/>
    </location>
</feature>
<keyword evidence="1" id="KW-0732">Signal</keyword>
<keyword evidence="3" id="KW-1185">Reference proteome</keyword>